<proteinExistence type="predicted"/>
<dbReference type="RefSeq" id="WP_151459230.1">
    <property type="nucleotide sequence ID" value="NZ_WAAO01000002.1"/>
</dbReference>
<keyword evidence="2" id="KW-1185">Reference proteome</keyword>
<sequence length="98" mass="10143">MLTLTDNATAIVTTLVSRQNDAPDAGLRIHSTEAPGADGARLAVLVTADPEPEDQVVEIAGTRLFLDETAVSALDDKILDAGVDEEGSVSFAVLPQVA</sequence>
<comment type="caution">
    <text evidence="1">The sequence shown here is derived from an EMBL/GenBank/DDBJ whole genome shotgun (WGS) entry which is preliminary data.</text>
</comment>
<dbReference type="EMBL" id="WAAO01000002">
    <property type="protein sequence ID" value="KAB1864142.1"/>
    <property type="molecule type" value="Genomic_DNA"/>
</dbReference>
<evidence type="ECO:0000313" key="2">
    <source>
        <dbReference type="Proteomes" id="UP000478836"/>
    </source>
</evidence>
<evidence type="ECO:0000313" key="1">
    <source>
        <dbReference type="EMBL" id="KAB1864142.1"/>
    </source>
</evidence>
<reference evidence="2" key="1">
    <citation type="submission" date="2019-09" db="EMBL/GenBank/DDBJ databases">
        <title>Whole genome sequencing of Microbacterium maritypicum.</title>
        <authorList>
            <person name="Lenchi N."/>
        </authorList>
    </citation>
    <scope>NUCLEOTIDE SEQUENCE [LARGE SCALE GENOMIC DNA]</scope>
    <source>
        <strain evidence="2">G1</strain>
    </source>
</reference>
<protein>
    <submittedName>
        <fullName evidence="1">Fe-S cluster assembly protein HesB</fullName>
    </submittedName>
</protein>
<name>A0ABQ6VAE2_9MICO</name>
<dbReference type="Proteomes" id="UP000478836">
    <property type="component" value="Unassembled WGS sequence"/>
</dbReference>
<dbReference type="InterPro" id="IPR035903">
    <property type="entry name" value="HesB-like_dom_sf"/>
</dbReference>
<dbReference type="SUPFAM" id="SSF89360">
    <property type="entry name" value="HesB-like domain"/>
    <property type="match status" value="1"/>
</dbReference>
<gene>
    <name evidence="1" type="ORF">F6A08_08355</name>
</gene>
<accession>A0ABQ6VAE2</accession>
<dbReference type="Gene3D" id="2.60.300.12">
    <property type="entry name" value="HesB-like domain"/>
    <property type="match status" value="1"/>
</dbReference>
<organism evidence="1 2">
    <name type="scientific">Microbacterium algeriense</name>
    <dbReference type="NCBI Taxonomy" id="2615184"/>
    <lineage>
        <taxon>Bacteria</taxon>
        <taxon>Bacillati</taxon>
        <taxon>Actinomycetota</taxon>
        <taxon>Actinomycetes</taxon>
        <taxon>Micrococcales</taxon>
        <taxon>Microbacteriaceae</taxon>
        <taxon>Microbacterium</taxon>
    </lineage>
</organism>
<dbReference type="GeneID" id="77476460"/>